<dbReference type="InterPro" id="IPR000073">
    <property type="entry name" value="AB_hydrolase_1"/>
</dbReference>
<reference evidence="2" key="1">
    <citation type="submission" date="2021-01" db="EMBL/GenBank/DDBJ databases">
        <authorList>
            <person name="Corre E."/>
            <person name="Pelletier E."/>
            <person name="Niang G."/>
            <person name="Scheremetjew M."/>
            <person name="Finn R."/>
            <person name="Kale V."/>
            <person name="Holt S."/>
            <person name="Cochrane G."/>
            <person name="Meng A."/>
            <person name="Brown T."/>
            <person name="Cohen L."/>
        </authorList>
    </citation>
    <scope>NUCLEOTIDE SEQUENCE</scope>
    <source>
        <strain evidence="2">CCMP1413</strain>
    </source>
</reference>
<dbReference type="PANTHER" id="PTHR43689:SF8">
    <property type="entry name" value="ALPHA_BETA-HYDROLASES SUPERFAMILY PROTEIN"/>
    <property type="match status" value="1"/>
</dbReference>
<name>A0A7R9XTY7_9VIRI</name>
<dbReference type="SUPFAM" id="SSF53474">
    <property type="entry name" value="alpha/beta-Hydrolases"/>
    <property type="match status" value="1"/>
</dbReference>
<evidence type="ECO:0000259" key="1">
    <source>
        <dbReference type="Pfam" id="PF12697"/>
    </source>
</evidence>
<protein>
    <recommendedName>
        <fullName evidence="1">AB hydrolase-1 domain-containing protein</fullName>
    </recommendedName>
</protein>
<organism evidence="2">
    <name type="scientific">Prasinoderma coloniale</name>
    <dbReference type="NCBI Taxonomy" id="156133"/>
    <lineage>
        <taxon>Eukaryota</taxon>
        <taxon>Viridiplantae</taxon>
        <taxon>Prasinodermophyta</taxon>
        <taxon>Prasinodermophyceae</taxon>
        <taxon>Prasinodermales</taxon>
        <taxon>Prasinodermaceae</taxon>
        <taxon>Prasinoderma</taxon>
    </lineage>
</organism>
<dbReference type="InterPro" id="IPR029058">
    <property type="entry name" value="AB_hydrolase_fold"/>
</dbReference>
<dbReference type="PRINTS" id="PR00111">
    <property type="entry name" value="ABHYDROLASE"/>
</dbReference>
<evidence type="ECO:0000313" key="2">
    <source>
        <dbReference type="EMBL" id="CAD8227547.1"/>
    </source>
</evidence>
<dbReference type="PANTHER" id="PTHR43689">
    <property type="entry name" value="HYDROLASE"/>
    <property type="match status" value="1"/>
</dbReference>
<feature type="domain" description="AB hydrolase-1" evidence="1">
    <location>
        <begin position="57"/>
        <end position="294"/>
    </location>
</feature>
<dbReference type="EMBL" id="HBDZ01000121">
    <property type="protein sequence ID" value="CAD8227547.1"/>
    <property type="molecule type" value="Transcribed_RNA"/>
</dbReference>
<dbReference type="Pfam" id="PF12697">
    <property type="entry name" value="Abhydrolase_6"/>
    <property type="match status" value="1"/>
</dbReference>
<proteinExistence type="predicted"/>
<sequence length="305" mass="32334">MAAAGADSYDALYARHAVLGAALSTLGARVERSVVRAGRELSVIECGDADAHTLLALFHGSMATWRQSSALLAAAKAAGMRVVAFDTLGCGESSRPRGGAAYASQELYEDAVRVVEQRRGAARQVVVVGHSFGCQVALATAAQLKPASAVLVCPDDLPGAAVSSARALFRWLPLFALRMLRSSLSNGFADAAIFNEGDKDGSLRKLCLAHNRRDDLRVCQGFYGHYKPITEAHAADAVAACGRILVVSGEEDKVIPPSSARALVSRLREMGADVLHESMEGVAHLPMIEQPEALQRAILDFVRKA</sequence>
<accession>A0A7R9XTY7</accession>
<dbReference type="AlphaFoldDB" id="A0A7R9XTY7"/>
<dbReference type="Gene3D" id="3.40.50.1820">
    <property type="entry name" value="alpha/beta hydrolase"/>
    <property type="match status" value="1"/>
</dbReference>
<gene>
    <name evidence="2" type="ORF">PCOL08062_LOCUS105</name>
</gene>